<evidence type="ECO:0000313" key="2">
    <source>
        <dbReference type="Proteomes" id="UP000283387"/>
    </source>
</evidence>
<keyword evidence="2" id="KW-1185">Reference proteome</keyword>
<organism evidence="1 2">
    <name type="scientific">Mangrovibacterium diazotrophicum</name>
    <dbReference type="NCBI Taxonomy" id="1261403"/>
    <lineage>
        <taxon>Bacteria</taxon>
        <taxon>Pseudomonadati</taxon>
        <taxon>Bacteroidota</taxon>
        <taxon>Bacteroidia</taxon>
        <taxon>Marinilabiliales</taxon>
        <taxon>Prolixibacteraceae</taxon>
        <taxon>Mangrovibacterium</taxon>
    </lineage>
</organism>
<keyword evidence="1" id="KW-0808">Transferase</keyword>
<dbReference type="SUPFAM" id="SSF52540">
    <property type="entry name" value="P-loop containing nucleoside triphosphate hydrolases"/>
    <property type="match status" value="1"/>
</dbReference>
<comment type="caution">
    <text evidence="1">The sequence shown here is derived from an EMBL/GenBank/DDBJ whole genome shotgun (WGS) entry which is preliminary data.</text>
</comment>
<dbReference type="InterPro" id="IPR027417">
    <property type="entry name" value="P-loop_NTPase"/>
</dbReference>
<gene>
    <name evidence="1" type="ORF">BC643_1108</name>
</gene>
<evidence type="ECO:0000313" key="1">
    <source>
        <dbReference type="EMBL" id="RKD90765.1"/>
    </source>
</evidence>
<accession>A0A419W5P5</accession>
<dbReference type="Proteomes" id="UP000283387">
    <property type="component" value="Unassembled WGS sequence"/>
</dbReference>
<name>A0A419W5P5_9BACT</name>
<protein>
    <submittedName>
        <fullName evidence="1">Sulfotransferase family protein</fullName>
    </submittedName>
</protein>
<dbReference type="Gene3D" id="3.40.50.300">
    <property type="entry name" value="P-loop containing nucleotide triphosphate hydrolases"/>
    <property type="match status" value="1"/>
</dbReference>
<dbReference type="RefSeq" id="WP_120272139.1">
    <property type="nucleotide sequence ID" value="NZ_RAPN01000001.1"/>
</dbReference>
<dbReference type="GO" id="GO:0016740">
    <property type="term" value="F:transferase activity"/>
    <property type="evidence" value="ECO:0007669"/>
    <property type="project" value="UniProtKB-KW"/>
</dbReference>
<dbReference type="EMBL" id="RAPN01000001">
    <property type="protein sequence ID" value="RKD90765.1"/>
    <property type="molecule type" value="Genomic_DNA"/>
</dbReference>
<dbReference type="AlphaFoldDB" id="A0A419W5P5"/>
<sequence length="286" mass="34045">MFEQPSIFPSNLKITNHKPLIILGMHRSGTSLLAHWLTNCGFNLGEEMIGPGNGNVNGHFEDLHFYRLHETILRRNNKNYKLSEPVSLNYPPKLRNEAVAIYNRRKSQDCWGWKEPRTCLTMDLWKEIIPSYNCLIVYRDYHQVVDSFIRRKQKAIQSLQNPFEKAIQKAKYQFFQQNSAQSFLDVWIEYNRRILEEVSQLASKNFLVISESKLPHLDYMVFNYLRQEWNYNNIEFSPIAEIHRANMLTRQTQDYSFYPEQIRVANILTEELKSLEHQTFLKLHLK</sequence>
<dbReference type="OrthoDB" id="9816424at2"/>
<proteinExistence type="predicted"/>
<reference evidence="1 2" key="1">
    <citation type="submission" date="2018-09" db="EMBL/GenBank/DDBJ databases">
        <title>Genomic Encyclopedia of Archaeal and Bacterial Type Strains, Phase II (KMG-II): from individual species to whole genera.</title>
        <authorList>
            <person name="Goeker M."/>
        </authorList>
    </citation>
    <scope>NUCLEOTIDE SEQUENCE [LARGE SCALE GENOMIC DNA]</scope>
    <source>
        <strain evidence="1 2">DSM 27148</strain>
    </source>
</reference>